<dbReference type="RefSeq" id="WP_343908099.1">
    <property type="nucleotide sequence ID" value="NZ_BAAAJE010000014.1"/>
</dbReference>
<keyword evidence="2" id="KW-0808">Transferase</keyword>
<evidence type="ECO:0000313" key="3">
    <source>
        <dbReference type="Proteomes" id="UP001499979"/>
    </source>
</evidence>
<gene>
    <name evidence="2" type="ORF">GCM10009606_27050</name>
</gene>
<reference evidence="2 3" key="1">
    <citation type="journal article" date="2019" name="Int. J. Syst. Evol. Microbiol.">
        <title>The Global Catalogue of Microorganisms (GCM) 10K type strain sequencing project: providing services to taxonomists for standard genome sequencing and annotation.</title>
        <authorList>
            <consortium name="The Broad Institute Genomics Platform"/>
            <consortium name="The Broad Institute Genome Sequencing Center for Infectious Disease"/>
            <person name="Wu L."/>
            <person name="Ma J."/>
        </authorList>
    </citation>
    <scope>NUCLEOTIDE SEQUENCE [LARGE SCALE GENOMIC DNA]</scope>
    <source>
        <strain evidence="2 3">JCM 11813</strain>
    </source>
</reference>
<comment type="caution">
    <text evidence="2">The sequence shown here is derived from an EMBL/GenBank/DDBJ whole genome shotgun (WGS) entry which is preliminary data.</text>
</comment>
<protein>
    <submittedName>
        <fullName evidence="2">Uridine kinase</fullName>
    </submittedName>
</protein>
<sequence>MEAFESVSTWRQPVPPAASSSRSDLVTRVATEILARSERRLRVAVDGRTAAGKTSFAHELAAAVRALGRPTLRASLDDFKHPWQHASEHGYDRVSGVGYYRNAHDHASVRRLLLEPAGPSGSGQVVLCAHDPLTGRDHRDVVVRAGPDAVLIVDTVFAFRPEWDDLWDYRIWLEVAAVQSLDRGVARDSSRDGADEATRVHRDRYAVAEAIYLAEVGPVSRADVVIDNHDWAAPFVIR</sequence>
<evidence type="ECO:0000256" key="1">
    <source>
        <dbReference type="SAM" id="MobiDB-lite"/>
    </source>
</evidence>
<feature type="region of interest" description="Disordered" evidence="1">
    <location>
        <begin position="1"/>
        <end position="22"/>
    </location>
</feature>
<dbReference type="Proteomes" id="UP001499979">
    <property type="component" value="Unassembled WGS sequence"/>
</dbReference>
<organism evidence="2 3">
    <name type="scientific">Nocardioides aquiterrae</name>
    <dbReference type="NCBI Taxonomy" id="203799"/>
    <lineage>
        <taxon>Bacteria</taxon>
        <taxon>Bacillati</taxon>
        <taxon>Actinomycetota</taxon>
        <taxon>Actinomycetes</taxon>
        <taxon>Propionibacteriales</taxon>
        <taxon>Nocardioidaceae</taxon>
        <taxon>Nocardioides</taxon>
    </lineage>
</organism>
<accession>A0ABN1UFA0</accession>
<dbReference type="Gene3D" id="3.40.50.300">
    <property type="entry name" value="P-loop containing nucleotide triphosphate hydrolases"/>
    <property type="match status" value="1"/>
</dbReference>
<dbReference type="SUPFAM" id="SSF52540">
    <property type="entry name" value="P-loop containing nucleoside triphosphate hydrolases"/>
    <property type="match status" value="1"/>
</dbReference>
<dbReference type="GO" id="GO:0016301">
    <property type="term" value="F:kinase activity"/>
    <property type="evidence" value="ECO:0007669"/>
    <property type="project" value="UniProtKB-KW"/>
</dbReference>
<name>A0ABN1UFA0_9ACTN</name>
<proteinExistence type="predicted"/>
<keyword evidence="2" id="KW-0418">Kinase</keyword>
<dbReference type="EMBL" id="BAAAJE010000014">
    <property type="protein sequence ID" value="GAA1146739.1"/>
    <property type="molecule type" value="Genomic_DNA"/>
</dbReference>
<keyword evidence="3" id="KW-1185">Reference proteome</keyword>
<evidence type="ECO:0000313" key="2">
    <source>
        <dbReference type="EMBL" id="GAA1146739.1"/>
    </source>
</evidence>
<feature type="compositionally biased region" description="Polar residues" evidence="1">
    <location>
        <begin position="1"/>
        <end position="11"/>
    </location>
</feature>
<dbReference type="InterPro" id="IPR027417">
    <property type="entry name" value="P-loop_NTPase"/>
</dbReference>